<feature type="transmembrane region" description="Helical" evidence="1">
    <location>
        <begin position="59"/>
        <end position="83"/>
    </location>
</feature>
<feature type="transmembrane region" description="Helical" evidence="1">
    <location>
        <begin position="95"/>
        <end position="116"/>
    </location>
</feature>
<dbReference type="RefSeq" id="WP_163963454.1">
    <property type="nucleotide sequence ID" value="NZ_JAAGNX010000002.1"/>
</dbReference>
<accession>A0A6B2M0Q0</accession>
<dbReference type="Pfam" id="PF04020">
    <property type="entry name" value="Phage_holin_4_2"/>
    <property type="match status" value="1"/>
</dbReference>
<dbReference type="Proteomes" id="UP000478417">
    <property type="component" value="Unassembled WGS sequence"/>
</dbReference>
<keyword evidence="1" id="KW-1133">Transmembrane helix</keyword>
<comment type="caution">
    <text evidence="2">The sequence shown here is derived from an EMBL/GenBank/DDBJ whole genome shotgun (WGS) entry which is preliminary data.</text>
</comment>
<proteinExistence type="predicted"/>
<keyword evidence="1" id="KW-0472">Membrane</keyword>
<keyword evidence="3" id="KW-1185">Reference proteome</keyword>
<dbReference type="EMBL" id="JAAGNX010000002">
    <property type="protein sequence ID" value="NDV61972.1"/>
    <property type="molecule type" value="Genomic_DNA"/>
</dbReference>
<reference evidence="2 3" key="1">
    <citation type="submission" date="2020-02" db="EMBL/GenBank/DDBJ databases">
        <title>Albibacoteraceae fam. nov., the first described family within the subdivision 4 Verrucomicrobia.</title>
        <authorList>
            <person name="Xi F."/>
        </authorList>
    </citation>
    <scope>NUCLEOTIDE SEQUENCE [LARGE SCALE GENOMIC DNA]</scope>
    <source>
        <strain evidence="2 3">CK1056</strain>
    </source>
</reference>
<dbReference type="PANTHER" id="PTHR37309">
    <property type="entry name" value="SLR0284 PROTEIN"/>
    <property type="match status" value="1"/>
</dbReference>
<protein>
    <submittedName>
        <fullName evidence="2">Phage holin family protein</fullName>
    </submittedName>
</protein>
<feature type="transmembrane region" description="Helical" evidence="1">
    <location>
        <begin position="7"/>
        <end position="27"/>
    </location>
</feature>
<sequence>MARPNAFIFFRDTTILFFGVLCASWLIEPIEAESTTTLVLVALVLALFNVVLKPILVLFALPFVIFTFGLGIFVINAVLLYLAGQLIPGFSVPGFGVAFLGALVISLLTMGVNLILSPRPKVRVSWNAKTSRSRSRRSISNKDVIDV</sequence>
<name>A0A6B2M0Q0_9BACT</name>
<evidence type="ECO:0000313" key="2">
    <source>
        <dbReference type="EMBL" id="NDV61972.1"/>
    </source>
</evidence>
<feature type="transmembrane region" description="Helical" evidence="1">
    <location>
        <begin position="33"/>
        <end position="52"/>
    </location>
</feature>
<dbReference type="AlphaFoldDB" id="A0A6B2M0Q0"/>
<dbReference type="PANTHER" id="PTHR37309:SF1">
    <property type="entry name" value="SLR0284 PROTEIN"/>
    <property type="match status" value="1"/>
</dbReference>
<evidence type="ECO:0000313" key="3">
    <source>
        <dbReference type="Proteomes" id="UP000478417"/>
    </source>
</evidence>
<gene>
    <name evidence="2" type="ORF">G0Q06_05875</name>
</gene>
<organism evidence="2 3">
    <name type="scientific">Oceanipulchritudo coccoides</name>
    <dbReference type="NCBI Taxonomy" id="2706888"/>
    <lineage>
        <taxon>Bacteria</taxon>
        <taxon>Pseudomonadati</taxon>
        <taxon>Verrucomicrobiota</taxon>
        <taxon>Opitutia</taxon>
        <taxon>Puniceicoccales</taxon>
        <taxon>Oceanipulchritudinaceae</taxon>
        <taxon>Oceanipulchritudo</taxon>
    </lineage>
</organism>
<dbReference type="InterPro" id="IPR007165">
    <property type="entry name" value="Phage_holin_4_2"/>
</dbReference>
<evidence type="ECO:0000256" key="1">
    <source>
        <dbReference type="SAM" id="Phobius"/>
    </source>
</evidence>
<keyword evidence="1" id="KW-0812">Transmembrane</keyword>